<dbReference type="RefSeq" id="WP_190291112.1">
    <property type="nucleotide sequence ID" value="NZ_JABFCZ010000009.1"/>
</dbReference>
<evidence type="ECO:0000313" key="2">
    <source>
        <dbReference type="EMBL" id="MBD1546436.1"/>
    </source>
</evidence>
<sequence>MTVLAAALSFGLLVIAVIHALWGVKVWWPIADETALARTVVGQTGIEKMPPGLSCFLVAGALCIGALALWAALNFFPLPEPAGVFGRYLVAAFAAVFLLRGLAGYSGPFSRRFSEEPFRSFDRRFYSPLCLVFGAGFTAVFLGVSQ</sequence>
<protein>
    <submittedName>
        <fullName evidence="2">DUF3995 domain-containing protein</fullName>
    </submittedName>
</protein>
<dbReference type="InterPro" id="IPR025058">
    <property type="entry name" value="DUF3995"/>
</dbReference>
<dbReference type="EMBL" id="JABFCZ010000009">
    <property type="protein sequence ID" value="MBD1546436.1"/>
    <property type="molecule type" value="Genomic_DNA"/>
</dbReference>
<dbReference type="AlphaFoldDB" id="A0A926NY29"/>
<feature type="transmembrane region" description="Helical" evidence="1">
    <location>
        <begin position="125"/>
        <end position="144"/>
    </location>
</feature>
<evidence type="ECO:0000256" key="1">
    <source>
        <dbReference type="SAM" id="Phobius"/>
    </source>
</evidence>
<proteinExistence type="predicted"/>
<organism evidence="2 3">
    <name type="scientific">Roseibium aggregatum</name>
    <dbReference type="NCBI Taxonomy" id="187304"/>
    <lineage>
        <taxon>Bacteria</taxon>
        <taxon>Pseudomonadati</taxon>
        <taxon>Pseudomonadota</taxon>
        <taxon>Alphaproteobacteria</taxon>
        <taxon>Hyphomicrobiales</taxon>
        <taxon>Stappiaceae</taxon>
        <taxon>Roseibium</taxon>
    </lineage>
</organism>
<keyword evidence="1" id="KW-1133">Transmembrane helix</keyword>
<evidence type="ECO:0000313" key="3">
    <source>
        <dbReference type="Proteomes" id="UP000598467"/>
    </source>
</evidence>
<feature type="transmembrane region" description="Helical" evidence="1">
    <location>
        <begin position="88"/>
        <end position="105"/>
    </location>
</feature>
<gene>
    <name evidence="2" type="ORF">HK439_09195</name>
</gene>
<comment type="caution">
    <text evidence="2">The sequence shown here is derived from an EMBL/GenBank/DDBJ whole genome shotgun (WGS) entry which is preliminary data.</text>
</comment>
<keyword evidence="1" id="KW-0472">Membrane</keyword>
<dbReference type="Proteomes" id="UP000598467">
    <property type="component" value="Unassembled WGS sequence"/>
</dbReference>
<reference evidence="2" key="1">
    <citation type="submission" date="2020-05" db="EMBL/GenBank/DDBJ databases">
        <title>Identification of trans-AT polyketide cluster in two marine bacteria, producers of a novel glutaramide-containing polyketide sesbanimide D and analogs.</title>
        <authorList>
            <person name="Kacar D."/>
            <person name="Rodriguez P."/>
            <person name="Canedo L."/>
            <person name="Gonzalez E."/>
            <person name="Galan B."/>
            <person name="De La Calle F."/>
            <person name="Garcia J.L."/>
        </authorList>
    </citation>
    <scope>NUCLEOTIDE SEQUENCE</scope>
    <source>
        <strain evidence="2">PHM038</strain>
    </source>
</reference>
<keyword evidence="1" id="KW-0812">Transmembrane</keyword>
<dbReference type="Pfam" id="PF13160">
    <property type="entry name" value="DUF3995"/>
    <property type="match status" value="1"/>
</dbReference>
<feature type="transmembrane region" description="Helical" evidence="1">
    <location>
        <begin position="56"/>
        <end position="76"/>
    </location>
</feature>
<name>A0A926NY29_9HYPH</name>
<accession>A0A926NY29</accession>